<proteinExistence type="predicted"/>
<feature type="transmembrane region" description="Helical" evidence="7">
    <location>
        <begin position="18"/>
        <end position="38"/>
    </location>
</feature>
<dbReference type="PANTHER" id="PTHR23517">
    <property type="entry name" value="RESISTANCE PROTEIN MDTM, PUTATIVE-RELATED-RELATED"/>
    <property type="match status" value="1"/>
</dbReference>
<feature type="domain" description="Major facilitator superfamily (MFS) profile" evidence="8">
    <location>
        <begin position="9"/>
        <end position="411"/>
    </location>
</feature>
<evidence type="ECO:0000256" key="3">
    <source>
        <dbReference type="ARBA" id="ARBA00022475"/>
    </source>
</evidence>
<dbReference type="InterPro" id="IPR020846">
    <property type="entry name" value="MFS_dom"/>
</dbReference>
<dbReference type="Gene3D" id="1.20.1250.20">
    <property type="entry name" value="MFS general substrate transporter like domains"/>
    <property type="match status" value="2"/>
</dbReference>
<evidence type="ECO:0000256" key="6">
    <source>
        <dbReference type="ARBA" id="ARBA00023136"/>
    </source>
</evidence>
<feature type="transmembrane region" description="Helical" evidence="7">
    <location>
        <begin position="106"/>
        <end position="126"/>
    </location>
</feature>
<feature type="transmembrane region" description="Helical" evidence="7">
    <location>
        <begin position="174"/>
        <end position="192"/>
    </location>
</feature>
<dbReference type="Pfam" id="PF07690">
    <property type="entry name" value="MFS_1"/>
    <property type="match status" value="2"/>
</dbReference>
<dbReference type="RefSeq" id="WP_278157134.1">
    <property type="nucleotide sequence ID" value="NZ_CP121252.1"/>
</dbReference>
<dbReference type="Proteomes" id="UP001219037">
    <property type="component" value="Chromosome"/>
</dbReference>
<name>A0ABY8H5M3_9MICC</name>
<accession>A0ABY8H5M3</accession>
<dbReference type="PRINTS" id="PR01035">
    <property type="entry name" value="TCRTETA"/>
</dbReference>
<evidence type="ECO:0000259" key="8">
    <source>
        <dbReference type="PROSITE" id="PS50850"/>
    </source>
</evidence>
<dbReference type="InterPro" id="IPR001958">
    <property type="entry name" value="Tet-R_TetA/multi-R_MdtG-like"/>
</dbReference>
<evidence type="ECO:0000256" key="5">
    <source>
        <dbReference type="ARBA" id="ARBA00022989"/>
    </source>
</evidence>
<feature type="transmembrane region" description="Helical" evidence="7">
    <location>
        <begin position="267"/>
        <end position="287"/>
    </location>
</feature>
<organism evidence="9 10">
    <name type="scientific">Citricoccus muralis</name>
    <dbReference type="NCBI Taxonomy" id="169134"/>
    <lineage>
        <taxon>Bacteria</taxon>
        <taxon>Bacillati</taxon>
        <taxon>Actinomycetota</taxon>
        <taxon>Actinomycetes</taxon>
        <taxon>Micrococcales</taxon>
        <taxon>Micrococcaceae</taxon>
        <taxon>Citricoccus</taxon>
    </lineage>
</organism>
<feature type="transmembrane region" description="Helical" evidence="7">
    <location>
        <begin position="146"/>
        <end position="168"/>
    </location>
</feature>
<feature type="transmembrane region" description="Helical" evidence="7">
    <location>
        <begin position="323"/>
        <end position="345"/>
    </location>
</feature>
<dbReference type="InterPro" id="IPR050171">
    <property type="entry name" value="MFS_Transporters"/>
</dbReference>
<dbReference type="PROSITE" id="PS50850">
    <property type="entry name" value="MFS"/>
    <property type="match status" value="1"/>
</dbReference>
<keyword evidence="6 7" id="KW-0472">Membrane</keyword>
<evidence type="ECO:0000313" key="9">
    <source>
        <dbReference type="EMBL" id="WFP15957.1"/>
    </source>
</evidence>
<gene>
    <name evidence="9" type="ORF">P8192_11215</name>
</gene>
<evidence type="ECO:0000256" key="1">
    <source>
        <dbReference type="ARBA" id="ARBA00004651"/>
    </source>
</evidence>
<sequence length="424" mass="43060">MRDDAPLSRAFQIYAPSLVYSLGVGAVTPAIAAAASYFGATLALAAASVTLIGVGSLIANAPAAHLAARAGERTTIIVSAAWGTLGVLLSWWMVAGWFGVTGTPAFTGYLAGILMIGMAGAGFNLARQSYLAVAVPPSHRARAMSLLGGMMRIGMFAGPFLGAGVQALMGLQGAFAVGTTAMGAAMVISLWIQELEPGRAPTQDQPGPVTPVEALDAVTQPTMRALARRYWKVLLSSGIGVLCLAATRASRSAVIPLWAEHLGLSPAQASLIYGLAGAVDTLMFYPAGTLMDRRGRRMVAVPCLAVLAVGMAVVPFAGSAGWLMVAAVLIGLGNGFGAGIVMTLGADYSPPQGRAQFLGLWRLLSDAGFLLGPMLVAGVTAVASLATGIWALAGLAGLGALIFARTLPGGPGPVAEPPTDPVPR</sequence>
<evidence type="ECO:0000256" key="4">
    <source>
        <dbReference type="ARBA" id="ARBA00022692"/>
    </source>
</evidence>
<feature type="transmembrane region" description="Helical" evidence="7">
    <location>
        <begin position="44"/>
        <end position="64"/>
    </location>
</feature>
<dbReference type="PANTHER" id="PTHR23517:SF3">
    <property type="entry name" value="INTEGRAL MEMBRANE TRANSPORT PROTEIN"/>
    <property type="match status" value="1"/>
</dbReference>
<keyword evidence="2" id="KW-0813">Transport</keyword>
<evidence type="ECO:0000256" key="2">
    <source>
        <dbReference type="ARBA" id="ARBA00022448"/>
    </source>
</evidence>
<keyword evidence="4 7" id="KW-0812">Transmembrane</keyword>
<keyword evidence="3" id="KW-1003">Cell membrane</keyword>
<dbReference type="InterPro" id="IPR011701">
    <property type="entry name" value="MFS"/>
</dbReference>
<evidence type="ECO:0000256" key="7">
    <source>
        <dbReference type="SAM" id="Phobius"/>
    </source>
</evidence>
<feature type="transmembrane region" description="Helical" evidence="7">
    <location>
        <begin position="299"/>
        <end position="317"/>
    </location>
</feature>
<protein>
    <submittedName>
        <fullName evidence="9">MFS transporter</fullName>
    </submittedName>
</protein>
<keyword evidence="5 7" id="KW-1133">Transmembrane helix</keyword>
<feature type="transmembrane region" description="Helical" evidence="7">
    <location>
        <begin position="230"/>
        <end position="247"/>
    </location>
</feature>
<evidence type="ECO:0000313" key="10">
    <source>
        <dbReference type="Proteomes" id="UP001219037"/>
    </source>
</evidence>
<reference evidence="9 10" key="1">
    <citation type="submission" date="2023-04" db="EMBL/GenBank/DDBJ databases">
        <title>Funneling lignin-derived compounds into biodiesel using alkali-halophilic Citricoccus sp. P2.</title>
        <authorList>
            <person name="Luo C.-B."/>
        </authorList>
    </citation>
    <scope>NUCLEOTIDE SEQUENCE [LARGE SCALE GENOMIC DNA]</scope>
    <source>
        <strain evidence="9 10">P2</strain>
    </source>
</reference>
<keyword evidence="10" id="KW-1185">Reference proteome</keyword>
<dbReference type="SUPFAM" id="SSF103473">
    <property type="entry name" value="MFS general substrate transporter"/>
    <property type="match status" value="2"/>
</dbReference>
<dbReference type="InterPro" id="IPR036259">
    <property type="entry name" value="MFS_trans_sf"/>
</dbReference>
<feature type="transmembrane region" description="Helical" evidence="7">
    <location>
        <begin position="76"/>
        <end position="100"/>
    </location>
</feature>
<comment type="subcellular location">
    <subcellularLocation>
        <location evidence="1">Cell membrane</location>
        <topology evidence="1">Multi-pass membrane protein</topology>
    </subcellularLocation>
</comment>
<dbReference type="EMBL" id="CP121252">
    <property type="protein sequence ID" value="WFP15957.1"/>
    <property type="molecule type" value="Genomic_DNA"/>
</dbReference>